<dbReference type="InterPro" id="IPR027417">
    <property type="entry name" value="P-loop_NTPase"/>
</dbReference>
<dbReference type="GO" id="GO:0004016">
    <property type="term" value="F:adenylate cyclase activity"/>
    <property type="evidence" value="ECO:0007669"/>
    <property type="project" value="TreeGrafter"/>
</dbReference>
<feature type="region of interest" description="Disordered" evidence="3">
    <location>
        <begin position="887"/>
        <end position="908"/>
    </location>
</feature>
<dbReference type="PANTHER" id="PTHR16305">
    <property type="entry name" value="TESTICULAR SOLUBLE ADENYLYL CYCLASE"/>
    <property type="match status" value="1"/>
</dbReference>
<gene>
    <name evidence="5" type="ORF">AB2U05_00525</name>
</gene>
<dbReference type="SMART" id="SM00421">
    <property type="entry name" value="HTH_LUXR"/>
    <property type="match status" value="1"/>
</dbReference>
<sequence length="976" mass="103316">MALVERDRSLAFLTEMLATVAVGGRGAMAVIGGTVGSGKTELLHAVADRAGEHGARVLSAAGIRAERAVPLGVLAQLLLGPDLPAAGAERVARLLDEAAAQVGPVTGGPDAAAMPTRIMHGVCGFLGELACQGPLLILVDDVHWSDDASLQCLLYLARRLRAARVLLVFAESEHALRANPLFRTELLRESRCAWVHTAPLSVAGVARLVGTDPGSRAAAELHGWTGGNPLLVRALLADRGELPARTRPVPGRADRPTGHQDRPREHECAPGADRVVVRGAFGQAVLSCLHRGEPLMGAVARAAAVLDRPASAVLLGRLIGADRQAAARALRELEDTGLFHEGWFRHPGAARAVLEDLGPEERADLHRRAAELVYHEGATATEVARQLLAAGRAEPDWAVPTLCEAAEAARLDSDLDLTIRCLELAGKACGDEAVRARIAMALAEAEWRLNPTAGARHLPRLLSALENGHLPTRYARTLIRKLLWHGRLGAAAEVLFLVDGRPGPEPLARRQATRLWMRTVHPGPADQAPAAAGPADRAVLGPADQGAAVLMTVLSRGGDDHTAADADRVLRETDLDEATFDSLEAALLALVYGDRVPSAARFGARLADLAAVRRSPSWQARLAAVQAEAALRQGDTLGAERHARFALTRLAPRAWGVAVGAPLATLVLALVATGRLEEAAEQLNQPAPDAFFETRFGLLFQYARGQYQLACGRPSAALEDFRACGRQMRAWDIDLPALVPWRGAAALAHLRLNGQQVARKLMADQLARPGAGGARTHGVSMRQLAAASGVRDRPDLLRKAVKSLQAAGDRLELAHALAELSRAHQALGEASRARAMGHHALELAAECHAEPLARTLLRWHTDAAPEQGGGGPRAAVAPAEAAARAESAATAESAGVVRPGRPAPGDTSVLSEAERRVAELASMGYMNREVAKSLHVTVSTVEQHLTRVYRKLNISGRNDLSTYLGLRSTDSALAGT</sequence>
<dbReference type="SUPFAM" id="SSF52540">
    <property type="entry name" value="P-loop containing nucleoside triphosphate hydrolases"/>
    <property type="match status" value="1"/>
</dbReference>
<feature type="domain" description="HTH luxR-type" evidence="4">
    <location>
        <begin position="903"/>
        <end position="968"/>
    </location>
</feature>
<dbReference type="InterPro" id="IPR036388">
    <property type="entry name" value="WH-like_DNA-bd_sf"/>
</dbReference>
<keyword evidence="1" id="KW-0547">Nucleotide-binding</keyword>
<name>A0AB39TBX6_9ACTN</name>
<evidence type="ECO:0000313" key="5">
    <source>
        <dbReference type="EMBL" id="XDQ77068.1"/>
    </source>
</evidence>
<dbReference type="RefSeq" id="WP_369182062.1">
    <property type="nucleotide sequence ID" value="NZ_CP163445.1"/>
</dbReference>
<dbReference type="AlphaFoldDB" id="A0AB39TBX6"/>
<dbReference type="PRINTS" id="PR00038">
    <property type="entry name" value="HTHLUXR"/>
</dbReference>
<feature type="region of interest" description="Disordered" evidence="3">
    <location>
        <begin position="245"/>
        <end position="266"/>
    </location>
</feature>
<dbReference type="PROSITE" id="PS50043">
    <property type="entry name" value="HTH_LUXR_2"/>
    <property type="match status" value="1"/>
</dbReference>
<dbReference type="Pfam" id="PF00196">
    <property type="entry name" value="GerE"/>
    <property type="match status" value="1"/>
</dbReference>
<dbReference type="InterPro" id="IPR016032">
    <property type="entry name" value="Sig_transdc_resp-reg_C-effctor"/>
</dbReference>
<dbReference type="GO" id="GO:0005737">
    <property type="term" value="C:cytoplasm"/>
    <property type="evidence" value="ECO:0007669"/>
    <property type="project" value="TreeGrafter"/>
</dbReference>
<keyword evidence="2" id="KW-0067">ATP-binding</keyword>
<protein>
    <submittedName>
        <fullName evidence="5">AAA family ATPase</fullName>
    </submittedName>
</protein>
<organism evidence="5">
    <name type="scientific">Streptomyces sp. Y1</name>
    <dbReference type="NCBI Taxonomy" id="3238634"/>
    <lineage>
        <taxon>Bacteria</taxon>
        <taxon>Bacillati</taxon>
        <taxon>Actinomycetota</taxon>
        <taxon>Actinomycetes</taxon>
        <taxon>Kitasatosporales</taxon>
        <taxon>Streptomycetaceae</taxon>
        <taxon>Streptomyces</taxon>
    </lineage>
</organism>
<evidence type="ECO:0000256" key="2">
    <source>
        <dbReference type="ARBA" id="ARBA00022840"/>
    </source>
</evidence>
<dbReference type="PANTHER" id="PTHR16305:SF35">
    <property type="entry name" value="TRANSCRIPTIONAL ACTIVATOR DOMAIN"/>
    <property type="match status" value="1"/>
</dbReference>
<dbReference type="Pfam" id="PF13191">
    <property type="entry name" value="AAA_16"/>
    <property type="match status" value="1"/>
</dbReference>
<dbReference type="CDD" id="cd06170">
    <property type="entry name" value="LuxR_C_like"/>
    <property type="match status" value="1"/>
</dbReference>
<accession>A0AB39TBX6</accession>
<dbReference type="GO" id="GO:0006355">
    <property type="term" value="P:regulation of DNA-templated transcription"/>
    <property type="evidence" value="ECO:0007669"/>
    <property type="project" value="InterPro"/>
</dbReference>
<dbReference type="InterPro" id="IPR000792">
    <property type="entry name" value="Tscrpt_reg_LuxR_C"/>
</dbReference>
<dbReference type="Gene3D" id="1.10.10.10">
    <property type="entry name" value="Winged helix-like DNA-binding domain superfamily/Winged helix DNA-binding domain"/>
    <property type="match status" value="1"/>
</dbReference>
<dbReference type="GO" id="GO:0003677">
    <property type="term" value="F:DNA binding"/>
    <property type="evidence" value="ECO:0007669"/>
    <property type="project" value="InterPro"/>
</dbReference>
<dbReference type="EMBL" id="CP163445">
    <property type="protein sequence ID" value="XDQ77068.1"/>
    <property type="molecule type" value="Genomic_DNA"/>
</dbReference>
<evidence type="ECO:0000256" key="1">
    <source>
        <dbReference type="ARBA" id="ARBA00022741"/>
    </source>
</evidence>
<evidence type="ECO:0000259" key="4">
    <source>
        <dbReference type="PROSITE" id="PS50043"/>
    </source>
</evidence>
<feature type="compositionally biased region" description="Basic and acidic residues" evidence="3">
    <location>
        <begin position="252"/>
        <end position="266"/>
    </location>
</feature>
<dbReference type="GO" id="GO:0005524">
    <property type="term" value="F:ATP binding"/>
    <property type="evidence" value="ECO:0007669"/>
    <property type="project" value="UniProtKB-KW"/>
</dbReference>
<dbReference type="InterPro" id="IPR041664">
    <property type="entry name" value="AAA_16"/>
</dbReference>
<proteinExistence type="predicted"/>
<dbReference type="SUPFAM" id="SSF46894">
    <property type="entry name" value="C-terminal effector domain of the bipartite response regulators"/>
    <property type="match status" value="1"/>
</dbReference>
<dbReference type="PROSITE" id="PS00622">
    <property type="entry name" value="HTH_LUXR_1"/>
    <property type="match status" value="1"/>
</dbReference>
<feature type="compositionally biased region" description="Low complexity" evidence="3">
    <location>
        <begin position="887"/>
        <end position="896"/>
    </location>
</feature>
<evidence type="ECO:0000256" key="3">
    <source>
        <dbReference type="SAM" id="MobiDB-lite"/>
    </source>
</evidence>
<reference evidence="5" key="1">
    <citation type="submission" date="2024-07" db="EMBL/GenBank/DDBJ databases">
        <authorList>
            <person name="Yu S.T."/>
        </authorList>
    </citation>
    <scope>NUCLEOTIDE SEQUENCE</scope>
    <source>
        <strain evidence="5">Y1</strain>
    </source>
</reference>